<organism evidence="1 2">
    <name type="scientific">Winogradskyella maritima</name>
    <dbReference type="NCBI Taxonomy" id="1517766"/>
    <lineage>
        <taxon>Bacteria</taxon>
        <taxon>Pseudomonadati</taxon>
        <taxon>Bacteroidota</taxon>
        <taxon>Flavobacteriia</taxon>
        <taxon>Flavobacteriales</taxon>
        <taxon>Flavobacteriaceae</taxon>
        <taxon>Winogradskyella</taxon>
    </lineage>
</organism>
<dbReference type="Proteomes" id="UP001595812">
    <property type="component" value="Unassembled WGS sequence"/>
</dbReference>
<dbReference type="RefSeq" id="WP_386097025.1">
    <property type="nucleotide sequence ID" value="NZ_JBHSAT010000004.1"/>
</dbReference>
<dbReference type="EMBL" id="JBHSAT010000004">
    <property type="protein sequence ID" value="MFC3876267.1"/>
    <property type="molecule type" value="Genomic_DNA"/>
</dbReference>
<gene>
    <name evidence="1" type="ORF">ACFOSX_03400</name>
</gene>
<accession>A0ABV8AI31</accession>
<reference evidence="2" key="1">
    <citation type="journal article" date="2019" name="Int. J. Syst. Evol. Microbiol.">
        <title>The Global Catalogue of Microorganisms (GCM) 10K type strain sequencing project: providing services to taxonomists for standard genome sequencing and annotation.</title>
        <authorList>
            <consortium name="The Broad Institute Genomics Platform"/>
            <consortium name="The Broad Institute Genome Sequencing Center for Infectious Disease"/>
            <person name="Wu L."/>
            <person name="Ma J."/>
        </authorList>
    </citation>
    <scope>NUCLEOTIDE SEQUENCE [LARGE SCALE GENOMIC DNA]</scope>
    <source>
        <strain evidence="2">CECT 8979</strain>
    </source>
</reference>
<keyword evidence="2" id="KW-1185">Reference proteome</keyword>
<evidence type="ECO:0000313" key="2">
    <source>
        <dbReference type="Proteomes" id="UP001595812"/>
    </source>
</evidence>
<name>A0ABV8AI31_9FLAO</name>
<evidence type="ECO:0000313" key="1">
    <source>
        <dbReference type="EMBL" id="MFC3876267.1"/>
    </source>
</evidence>
<sequence>MKTIYTYILIFCTFLCANSQEHDFFITLLNTIEDTETEALRIPITYMHNETLDATKFYHHRHFPMLKGCGGFNKKSFTLTGATDCGTNLWLANLPVDLTGQNLTNAFRFEMTFSVEQESFKAKEGWPIMVMLGNSPKGYTYLMIDNNGHPVVGYRDNDGFHDTVSFDGDHKLDFTRSNTVVFTWLNNGYHRLQLNDYAVIMPKDSEKEDLIPVYGLSNRISTKDILHIEEVKLESIPIYTEEYDNAYLLNWQTIDTEINNYLKEKQPSGFDNGFEYRFVTHHKHPYEDTKRILYAQIRGYEYSMLGNEIVQYEAIKIILDANGDVVSISQDL</sequence>
<protein>
    <submittedName>
        <fullName evidence="1">Uncharacterized protein</fullName>
    </submittedName>
</protein>
<comment type="caution">
    <text evidence="1">The sequence shown here is derived from an EMBL/GenBank/DDBJ whole genome shotgun (WGS) entry which is preliminary data.</text>
</comment>
<proteinExistence type="predicted"/>